<evidence type="ECO:0000313" key="2">
    <source>
        <dbReference type="Proteomes" id="UP000248557"/>
    </source>
</evidence>
<dbReference type="RefSeq" id="WP_011405895.1">
    <property type="nucleotide sequence ID" value="NZ_CATZNA010000058.1"/>
</dbReference>
<accession>A0A328QA55</accession>
<dbReference type="EMBL" id="NGJK01000016">
    <property type="protein sequence ID" value="RAP03560.1"/>
    <property type="molecule type" value="Genomic_DNA"/>
</dbReference>
<dbReference type="AlphaFoldDB" id="A0A328QA55"/>
<proteinExistence type="predicted"/>
<evidence type="ECO:0000313" key="1">
    <source>
        <dbReference type="EMBL" id="RAP03560.1"/>
    </source>
</evidence>
<name>A0A328QA55_9EURY</name>
<organism evidence="1 2">
    <name type="scientific">Methanosphaera stadtmanae</name>
    <dbReference type="NCBI Taxonomy" id="2317"/>
    <lineage>
        <taxon>Archaea</taxon>
        <taxon>Methanobacteriati</taxon>
        <taxon>Methanobacteriota</taxon>
        <taxon>Methanomada group</taxon>
        <taxon>Methanobacteria</taxon>
        <taxon>Methanobacteriales</taxon>
        <taxon>Methanobacteriaceae</taxon>
        <taxon>Methanosphaera</taxon>
    </lineage>
</organism>
<protein>
    <submittedName>
        <fullName evidence="1">Uncharacterized protein</fullName>
    </submittedName>
</protein>
<dbReference type="Proteomes" id="UP000248557">
    <property type="component" value="Unassembled WGS sequence"/>
</dbReference>
<dbReference type="GeneID" id="3855433"/>
<dbReference type="OMA" id="VTTPMCE"/>
<gene>
    <name evidence="1" type="ORF">CA615_01455</name>
</gene>
<comment type="caution">
    <text evidence="1">The sequence shown here is derived from an EMBL/GenBank/DDBJ whole genome shotgun (WGS) entry which is preliminary data.</text>
</comment>
<reference evidence="1 2" key="1">
    <citation type="submission" date="2017-05" db="EMBL/GenBank/DDBJ databases">
        <title>Host range expansion of the Methanosphaera genus to humans and monogastric animals involves recent and extensive reduction in genome content.</title>
        <authorList>
            <person name="Hoedt E.C."/>
            <person name="Volmer J.G."/>
            <person name="Parks D.H."/>
            <person name="Rosewarne C.P."/>
            <person name="Denman S.E."/>
            <person name="Mcsweeney C.S."/>
            <person name="O Cuiv P."/>
            <person name="Hugenholtz P."/>
            <person name="Tyson G.W."/>
            <person name="Morrison M."/>
        </authorList>
    </citation>
    <scope>NUCLEOTIDE SEQUENCE [LARGE SCALE GENOMIC DNA]</scope>
    <source>
        <strain evidence="1 2">PA5</strain>
    </source>
</reference>
<sequence length="174" mass="20360">MNIITTPMCEDILKIAGVDDYTVVKPSYIENADVAVVLSETKTDIPKIPVKLNTYQQIYDSIFIIKNKFNTNIDEEKIKLIKYLINDNNKKKDNRKNIKVKVYGNFLKDTITDMGYNISDSDYDFIIVPDYMNIEFKNKKNVIIIPSHKNVPKNIIQRIKERYELLESKLCMKQ</sequence>